<dbReference type="SUPFAM" id="SSF48452">
    <property type="entry name" value="TPR-like"/>
    <property type="match status" value="2"/>
</dbReference>
<keyword evidence="4" id="KW-0812">Transmembrane</keyword>
<name>A0A5C5XJT1_9PLAN</name>
<evidence type="ECO:0000313" key="6">
    <source>
        <dbReference type="Proteomes" id="UP000316095"/>
    </source>
</evidence>
<dbReference type="InterPro" id="IPR019734">
    <property type="entry name" value="TPR_rpt"/>
</dbReference>
<dbReference type="Gene3D" id="1.25.40.10">
    <property type="entry name" value="Tetratricopeptide repeat domain"/>
    <property type="match status" value="4"/>
</dbReference>
<dbReference type="OrthoDB" id="251479at2"/>
<dbReference type="Pfam" id="PF13432">
    <property type="entry name" value="TPR_16"/>
    <property type="match status" value="1"/>
</dbReference>
<evidence type="ECO:0000313" key="5">
    <source>
        <dbReference type="EMBL" id="TWT62052.1"/>
    </source>
</evidence>
<dbReference type="PANTHER" id="PTHR44943:SF8">
    <property type="entry name" value="TPR REPEAT-CONTAINING PROTEIN MJ0263"/>
    <property type="match status" value="1"/>
</dbReference>
<keyword evidence="1" id="KW-0677">Repeat</keyword>
<protein>
    <submittedName>
        <fullName evidence="5">Tetratricopeptide repeat protein</fullName>
    </submittedName>
</protein>
<keyword evidence="2" id="KW-0802">TPR repeat</keyword>
<evidence type="ECO:0000256" key="4">
    <source>
        <dbReference type="SAM" id="Phobius"/>
    </source>
</evidence>
<feature type="transmembrane region" description="Helical" evidence="4">
    <location>
        <begin position="28"/>
        <end position="50"/>
    </location>
</feature>
<dbReference type="InterPro" id="IPR011990">
    <property type="entry name" value="TPR-like_helical_dom_sf"/>
</dbReference>
<proteinExistence type="predicted"/>
<comment type="caution">
    <text evidence="5">The sequence shown here is derived from an EMBL/GenBank/DDBJ whole genome shotgun (WGS) entry which is preliminary data.</text>
</comment>
<dbReference type="SMART" id="SM00028">
    <property type="entry name" value="TPR"/>
    <property type="match status" value="6"/>
</dbReference>
<dbReference type="RefSeq" id="WP_146503953.1">
    <property type="nucleotide sequence ID" value="NZ_SJPG01000001.1"/>
</dbReference>
<feature type="coiled-coil region" evidence="3">
    <location>
        <begin position="721"/>
        <end position="766"/>
    </location>
</feature>
<sequence length="894" mass="102792">MAATPPVESDTDLDDLPIEQSSTSMFGIYPMLALAIIIGIGLPTGIWVMISEPEMTPLEKTVESIEFLRQGRTRTAYMQAIQMLDEGVAEPEIGGSLEYVIGVALFRKAERVSQEAAVGYEGIVEPTYRLAMRYLERANQKSLMVELIPSWQYALGSCYYKLGQIYDAREILESAYDIAEEDRDDIILMLAQCYLDPNVLKSSLVHPTNIIEQHKKRSEIIQGLRHEFSIPEPQLSDADLEAGEVSETDKLEYSELEKRHLATLCLADLQRQDGDLVAATQTANSIKELDFVDELSLERLAELHDNLIILKARILLDQKKPVEARELLSQIIDMKSGLEQKLILQGHFLMGMTYAAEDRFDVALKHFSKPAAVSDSTVYFPANMYAGDIARKRGLHEESLTYFLHALSNVESTDQFANPWIDLDEARQLIRNAWEDWGNSESYEQYRLAHELTQKMVPLFATGYTNGLTALVSRKRAELISHEYESQTNDVIKFQDVQDHWKNVGHAYAQLANSSRATNRYAQTLWESSEYYRRGNDFENALRMLDRYIASNPRTGLPAAFNFKAKLLLDLDGYDEEPRIEQAIQILQATIRDYPKDQLVYDAQLLLGRALLENGQTDEAIAVWRSLILESPLTPEATEWQQALFALGRTLFHVTETRPDFLQLKPKTPAKAQSPQQDQRYKRVEEAIQWLDEFVRRIPDHESIHEARWLLAKGLRFRARRPESQLRMAETENMKQELKSEIYRYLDQSSQQYQILSEELSLLDQRGKLDSISKQFLRDSYFEPAHIQFDLGQFENDDDSYRKAIDLYSNAAFYFAGQPVILIAYYRIAECYRNLNAYAEARRQLEQARVILNQIPGPFPHTSTNFTKQEWEKLLEQSIRLYDLAIDADPQTFN</sequence>
<accession>A0A5C5XJT1</accession>
<dbReference type="InterPro" id="IPR051685">
    <property type="entry name" value="Ycf3/AcsC/BcsC/TPR_MFPF"/>
</dbReference>
<dbReference type="AlphaFoldDB" id="A0A5C5XJT1"/>
<evidence type="ECO:0000256" key="2">
    <source>
        <dbReference type="ARBA" id="ARBA00022803"/>
    </source>
</evidence>
<evidence type="ECO:0000256" key="3">
    <source>
        <dbReference type="SAM" id="Coils"/>
    </source>
</evidence>
<organism evidence="5 6">
    <name type="scientific">Rubinisphaera italica</name>
    <dbReference type="NCBI Taxonomy" id="2527969"/>
    <lineage>
        <taxon>Bacteria</taxon>
        <taxon>Pseudomonadati</taxon>
        <taxon>Planctomycetota</taxon>
        <taxon>Planctomycetia</taxon>
        <taxon>Planctomycetales</taxon>
        <taxon>Planctomycetaceae</taxon>
        <taxon>Rubinisphaera</taxon>
    </lineage>
</organism>
<evidence type="ECO:0000256" key="1">
    <source>
        <dbReference type="ARBA" id="ARBA00022737"/>
    </source>
</evidence>
<dbReference type="PANTHER" id="PTHR44943">
    <property type="entry name" value="CELLULOSE SYNTHASE OPERON PROTEIN C"/>
    <property type="match status" value="1"/>
</dbReference>
<keyword evidence="3" id="KW-0175">Coiled coil</keyword>
<gene>
    <name evidence="5" type="ORF">Pan54_27910</name>
</gene>
<keyword evidence="6" id="KW-1185">Reference proteome</keyword>
<dbReference type="Proteomes" id="UP000316095">
    <property type="component" value="Unassembled WGS sequence"/>
</dbReference>
<keyword evidence="4" id="KW-0472">Membrane</keyword>
<dbReference type="EMBL" id="SJPG01000001">
    <property type="protein sequence ID" value="TWT62052.1"/>
    <property type="molecule type" value="Genomic_DNA"/>
</dbReference>
<dbReference type="Pfam" id="PF13181">
    <property type="entry name" value="TPR_8"/>
    <property type="match status" value="1"/>
</dbReference>
<keyword evidence="4" id="KW-1133">Transmembrane helix</keyword>
<dbReference type="Pfam" id="PF13174">
    <property type="entry name" value="TPR_6"/>
    <property type="match status" value="1"/>
</dbReference>
<reference evidence="5 6" key="1">
    <citation type="submission" date="2019-02" db="EMBL/GenBank/DDBJ databases">
        <title>Deep-cultivation of Planctomycetes and their phenomic and genomic characterization uncovers novel biology.</title>
        <authorList>
            <person name="Wiegand S."/>
            <person name="Jogler M."/>
            <person name="Boedeker C."/>
            <person name="Pinto D."/>
            <person name="Vollmers J."/>
            <person name="Rivas-Marin E."/>
            <person name="Kohn T."/>
            <person name="Peeters S.H."/>
            <person name="Heuer A."/>
            <person name="Rast P."/>
            <person name="Oberbeckmann S."/>
            <person name="Bunk B."/>
            <person name="Jeske O."/>
            <person name="Meyerdierks A."/>
            <person name="Storesund J.E."/>
            <person name="Kallscheuer N."/>
            <person name="Luecker S."/>
            <person name="Lage O.M."/>
            <person name="Pohl T."/>
            <person name="Merkel B.J."/>
            <person name="Hornburger P."/>
            <person name="Mueller R.-W."/>
            <person name="Bruemmer F."/>
            <person name="Labrenz M."/>
            <person name="Spormann A.M."/>
            <person name="Op Den Camp H."/>
            <person name="Overmann J."/>
            <person name="Amann R."/>
            <person name="Jetten M.S.M."/>
            <person name="Mascher T."/>
            <person name="Medema M.H."/>
            <person name="Devos D.P."/>
            <person name="Kaster A.-K."/>
            <person name="Ovreas L."/>
            <person name="Rohde M."/>
            <person name="Galperin M.Y."/>
            <person name="Jogler C."/>
        </authorList>
    </citation>
    <scope>NUCLEOTIDE SEQUENCE [LARGE SCALE GENOMIC DNA]</scope>
    <source>
        <strain evidence="5 6">Pan54</strain>
    </source>
</reference>